<dbReference type="SUPFAM" id="SSF49785">
    <property type="entry name" value="Galactose-binding domain-like"/>
    <property type="match status" value="1"/>
</dbReference>
<evidence type="ECO:0000259" key="11">
    <source>
        <dbReference type="Pfam" id="PF13290"/>
    </source>
</evidence>
<comment type="similarity">
    <text evidence="2">Belongs to the glycosyl hydrolase 20 family.</text>
</comment>
<dbReference type="InterPro" id="IPR029018">
    <property type="entry name" value="Hex-like_dom2"/>
</dbReference>
<keyword evidence="7" id="KW-0732">Signal</keyword>
<dbReference type="EC" id="3.2.1.52" evidence="3"/>
<keyword evidence="13" id="KW-1185">Reference proteome</keyword>
<gene>
    <name evidence="12" type="ORF">EZE20_21265</name>
</gene>
<evidence type="ECO:0000259" key="10">
    <source>
        <dbReference type="Pfam" id="PF02838"/>
    </source>
</evidence>
<dbReference type="CDD" id="cd06563">
    <property type="entry name" value="GH20_chitobiase-like"/>
    <property type="match status" value="1"/>
</dbReference>
<evidence type="ECO:0000256" key="2">
    <source>
        <dbReference type="ARBA" id="ARBA00006285"/>
    </source>
</evidence>
<evidence type="ECO:0000259" key="8">
    <source>
        <dbReference type="Pfam" id="PF00728"/>
    </source>
</evidence>
<evidence type="ECO:0000256" key="3">
    <source>
        <dbReference type="ARBA" id="ARBA00012663"/>
    </source>
</evidence>
<dbReference type="Pfam" id="PF13290">
    <property type="entry name" value="CHB_HEX_C_1"/>
    <property type="match status" value="1"/>
</dbReference>
<protein>
    <recommendedName>
        <fullName evidence="3">beta-N-acetylhexosaminidase</fullName>
        <ecNumber evidence="3">3.2.1.52</ecNumber>
    </recommendedName>
</protein>
<dbReference type="SUPFAM" id="SSF51445">
    <property type="entry name" value="(Trans)glycosidases"/>
    <property type="match status" value="1"/>
</dbReference>
<dbReference type="InterPro" id="IPR015883">
    <property type="entry name" value="Glyco_hydro_20_cat"/>
</dbReference>
<feature type="signal peptide" evidence="7">
    <location>
        <begin position="1"/>
        <end position="19"/>
    </location>
</feature>
<feature type="domain" description="F5/8 type C" evidence="9">
    <location>
        <begin position="634"/>
        <end position="744"/>
    </location>
</feature>
<dbReference type="InterPro" id="IPR015882">
    <property type="entry name" value="HEX_bac_N"/>
</dbReference>
<reference evidence="12 13" key="1">
    <citation type="submission" date="2019-02" db="EMBL/GenBank/DDBJ databases">
        <title>Arundinibacter roseus gen. nov., sp. nov., a new member of the family Cytophagaceae.</title>
        <authorList>
            <person name="Szuroczki S."/>
            <person name="Khayer B."/>
            <person name="Sproer C."/>
            <person name="Toumi M."/>
            <person name="Szabo A."/>
            <person name="Felfoldi T."/>
            <person name="Schumann P."/>
            <person name="Toth E."/>
        </authorList>
    </citation>
    <scope>NUCLEOTIDE SEQUENCE [LARGE SCALE GENOMIC DNA]</scope>
    <source>
        <strain evidence="12 13">DMA-k-7a</strain>
    </source>
</reference>
<dbReference type="RefSeq" id="WP_132121543.1">
    <property type="nucleotide sequence ID" value="NZ_SMJU01000018.1"/>
</dbReference>
<dbReference type="InterPro" id="IPR017853">
    <property type="entry name" value="GH"/>
</dbReference>
<dbReference type="PANTHER" id="PTHR22600:SF57">
    <property type="entry name" value="BETA-N-ACETYLHEXOSAMINIDASE"/>
    <property type="match status" value="1"/>
</dbReference>
<dbReference type="InterPro" id="IPR025705">
    <property type="entry name" value="Beta_hexosaminidase_sua/sub"/>
</dbReference>
<dbReference type="Pfam" id="PF02838">
    <property type="entry name" value="Glyco_hydro_20b"/>
    <property type="match status" value="1"/>
</dbReference>
<dbReference type="Gene3D" id="2.60.120.260">
    <property type="entry name" value="Galactose-binding domain-like"/>
    <property type="match status" value="1"/>
</dbReference>
<evidence type="ECO:0000256" key="7">
    <source>
        <dbReference type="SAM" id="SignalP"/>
    </source>
</evidence>
<proteinExistence type="inferred from homology"/>
<sequence length="769" mass="87137">MKPIVAFFLFIACLTPSFAQETEYNLLPFPAQFAGGEGHFSIQNSTQLVYNLKDIRQKQAVLLLADYLKSAAGLTLKTTAWTAAAAKGKNIVFQAHTQKKCGPEGYVLRVFTDRVLVEAETAAGFFYAVQTFLQLLPTDIYSPKKITTQTSWNVPSCDILDKPRFSYRGLQLDVSRHFMPVSFIKKYLDLMALHKLNTFHWHLTDDQGWRIEIKKYPNLTKIGSKRAETLVGQYYQNYPMQFDGKTHEGFYTQAEIRDVVNYAKTKHITIIPEIELPGHALAALAAYPNLSCDPKKTYEVATKWGVFEDVFCPNETTFKVLQDVLTEVITLFPGKYVHIGGDECPKDAWKKSEFCQSLIKKLKLKDEHELQSYFIKRIEKFVNSKGRVIIGWDEILEGGLAPKATVMSWRGVQGGIDAARQKHDVIMTPNEFMYLDHYQGDPNTEPLAIGGYLPLEKIYGYEPVPAELTAAEEKYILGAQANVWTEYMPTPEKVEYMVFPRAVALAELTWMPKGPRNFEDFSYRLKNHLKRLDHVGVNYSRRLFDVTADTQFTGEDQLQVRLEKMDSDSKMYYTTDGSEPTRSSTLYEMPITLKKTTTIRAMTTSGGQLQQTFFIHKAKGKKYTYAAKPTSDAQADKLTDGIVGRSPQSRREWVSLYDQDLDVVVDLGEVKPVSKVKVNFLKVILEKGFPPTSVEIAVSRDGKDFKEAISQPITYELEGPWTLLPAVADFRTSRARYVRIRAKNAGACPPSHPDAGAKTWFALDEIVVE</sequence>
<evidence type="ECO:0000256" key="5">
    <source>
        <dbReference type="ARBA" id="ARBA00023295"/>
    </source>
</evidence>
<accession>A0A4R4K0T4</accession>
<dbReference type="Pfam" id="PF00728">
    <property type="entry name" value="Glyco_hydro_20"/>
    <property type="match status" value="1"/>
</dbReference>
<organism evidence="12 13">
    <name type="scientific">Arundinibacter roseus</name>
    <dbReference type="NCBI Taxonomy" id="2070510"/>
    <lineage>
        <taxon>Bacteria</taxon>
        <taxon>Pseudomonadati</taxon>
        <taxon>Bacteroidota</taxon>
        <taxon>Cytophagia</taxon>
        <taxon>Cytophagales</taxon>
        <taxon>Spirosomataceae</taxon>
        <taxon>Arundinibacter</taxon>
    </lineage>
</organism>
<dbReference type="OrthoDB" id="9763537at2"/>
<name>A0A4R4K0T4_9BACT</name>
<evidence type="ECO:0000256" key="1">
    <source>
        <dbReference type="ARBA" id="ARBA00001231"/>
    </source>
</evidence>
<feature type="active site" description="Proton donor" evidence="6">
    <location>
        <position position="343"/>
    </location>
</feature>
<evidence type="ECO:0000256" key="6">
    <source>
        <dbReference type="PIRSR" id="PIRSR625705-1"/>
    </source>
</evidence>
<evidence type="ECO:0000313" key="13">
    <source>
        <dbReference type="Proteomes" id="UP000295706"/>
    </source>
</evidence>
<evidence type="ECO:0000313" key="12">
    <source>
        <dbReference type="EMBL" id="TDB60006.1"/>
    </source>
</evidence>
<feature type="domain" description="Beta-hexosaminidase bacterial type N-terminal" evidence="10">
    <location>
        <begin position="24"/>
        <end position="161"/>
    </location>
</feature>
<dbReference type="AlphaFoldDB" id="A0A4R4K0T4"/>
<dbReference type="InterPro" id="IPR000421">
    <property type="entry name" value="FA58C"/>
</dbReference>
<dbReference type="EMBL" id="SMJU01000018">
    <property type="protein sequence ID" value="TDB60006.1"/>
    <property type="molecule type" value="Genomic_DNA"/>
</dbReference>
<keyword evidence="4" id="KW-0378">Hydrolase</keyword>
<evidence type="ECO:0000256" key="4">
    <source>
        <dbReference type="ARBA" id="ARBA00022801"/>
    </source>
</evidence>
<dbReference type="InterPro" id="IPR059177">
    <property type="entry name" value="GH29D-like_dom"/>
</dbReference>
<feature type="domain" description="GH29D-like beta-sandwich" evidence="11">
    <location>
        <begin position="557"/>
        <end position="608"/>
    </location>
</feature>
<dbReference type="GO" id="GO:0005975">
    <property type="term" value="P:carbohydrate metabolic process"/>
    <property type="evidence" value="ECO:0007669"/>
    <property type="project" value="InterPro"/>
</dbReference>
<comment type="catalytic activity">
    <reaction evidence="1">
        <text>Hydrolysis of terminal non-reducing N-acetyl-D-hexosamine residues in N-acetyl-beta-D-hexosaminides.</text>
        <dbReference type="EC" id="3.2.1.52"/>
    </reaction>
</comment>
<dbReference type="Gene3D" id="3.20.20.80">
    <property type="entry name" value="Glycosidases"/>
    <property type="match status" value="1"/>
</dbReference>
<dbReference type="Proteomes" id="UP000295706">
    <property type="component" value="Unassembled WGS sequence"/>
</dbReference>
<dbReference type="Pfam" id="PF00754">
    <property type="entry name" value="F5_F8_type_C"/>
    <property type="match status" value="1"/>
</dbReference>
<keyword evidence="5" id="KW-0326">Glycosidase</keyword>
<feature type="chain" id="PRO_5020717966" description="beta-N-acetylhexosaminidase" evidence="7">
    <location>
        <begin position="20"/>
        <end position="769"/>
    </location>
</feature>
<feature type="domain" description="Glycoside hydrolase family 20 catalytic" evidence="8">
    <location>
        <begin position="165"/>
        <end position="512"/>
    </location>
</feature>
<dbReference type="GO" id="GO:0004563">
    <property type="term" value="F:beta-N-acetylhexosaminidase activity"/>
    <property type="evidence" value="ECO:0007669"/>
    <property type="project" value="UniProtKB-EC"/>
</dbReference>
<dbReference type="PRINTS" id="PR00738">
    <property type="entry name" value="GLHYDRLASE20"/>
</dbReference>
<dbReference type="Gene3D" id="3.30.379.10">
    <property type="entry name" value="Chitobiase/beta-hexosaminidase domain 2-like"/>
    <property type="match status" value="1"/>
</dbReference>
<dbReference type="PANTHER" id="PTHR22600">
    <property type="entry name" value="BETA-HEXOSAMINIDASE"/>
    <property type="match status" value="1"/>
</dbReference>
<evidence type="ECO:0000259" key="9">
    <source>
        <dbReference type="Pfam" id="PF00754"/>
    </source>
</evidence>
<dbReference type="SUPFAM" id="SSF55545">
    <property type="entry name" value="beta-N-acetylhexosaminidase-like domain"/>
    <property type="match status" value="1"/>
</dbReference>
<dbReference type="GO" id="GO:0016020">
    <property type="term" value="C:membrane"/>
    <property type="evidence" value="ECO:0007669"/>
    <property type="project" value="TreeGrafter"/>
</dbReference>
<dbReference type="InterPro" id="IPR008979">
    <property type="entry name" value="Galactose-bd-like_sf"/>
</dbReference>
<dbReference type="GO" id="GO:0030203">
    <property type="term" value="P:glycosaminoglycan metabolic process"/>
    <property type="evidence" value="ECO:0007669"/>
    <property type="project" value="TreeGrafter"/>
</dbReference>
<comment type="caution">
    <text evidence="12">The sequence shown here is derived from an EMBL/GenBank/DDBJ whole genome shotgun (WGS) entry which is preliminary data.</text>
</comment>